<dbReference type="Proteomes" id="UP000198660">
    <property type="component" value="Unassembled WGS sequence"/>
</dbReference>
<gene>
    <name evidence="2" type="ORF">SAMN05444972_11180</name>
</gene>
<evidence type="ECO:0000313" key="3">
    <source>
        <dbReference type="Proteomes" id="UP000198660"/>
    </source>
</evidence>
<keyword evidence="1" id="KW-0472">Membrane</keyword>
<organism evidence="2 3">
    <name type="scientific">Marininema halotolerans</name>
    <dbReference type="NCBI Taxonomy" id="1155944"/>
    <lineage>
        <taxon>Bacteria</taxon>
        <taxon>Bacillati</taxon>
        <taxon>Bacillota</taxon>
        <taxon>Bacilli</taxon>
        <taxon>Bacillales</taxon>
        <taxon>Thermoactinomycetaceae</taxon>
        <taxon>Marininema</taxon>
    </lineage>
</organism>
<dbReference type="AlphaFoldDB" id="A0A1I6TU86"/>
<keyword evidence="1" id="KW-0812">Transmembrane</keyword>
<evidence type="ECO:0000313" key="2">
    <source>
        <dbReference type="EMBL" id="SFS92803.1"/>
    </source>
</evidence>
<evidence type="ECO:0000256" key="1">
    <source>
        <dbReference type="SAM" id="Phobius"/>
    </source>
</evidence>
<dbReference type="RefSeq" id="WP_091838393.1">
    <property type="nucleotide sequence ID" value="NZ_FPAA01000011.1"/>
</dbReference>
<reference evidence="3" key="1">
    <citation type="submission" date="2016-10" db="EMBL/GenBank/DDBJ databases">
        <authorList>
            <person name="Varghese N."/>
            <person name="Submissions S."/>
        </authorList>
    </citation>
    <scope>NUCLEOTIDE SEQUENCE [LARGE SCALE GENOMIC DNA]</scope>
    <source>
        <strain evidence="3">DSM 45789</strain>
    </source>
</reference>
<keyword evidence="3" id="KW-1185">Reference proteome</keyword>
<sequence>MSKKKKWTIGIIVGVGILGVLTALSIGLLNMVYQEFKDFDPVAMEQEMDVDMEDYADEEESYDYEGMTGYKINKSKEEDDVKLTLTNLFLRKDKAVVEVKVKNNTDNEIRPWIEERGMLSLDGKQLMPNYEDSFYTNTVLKGSEATLYISFKLPKNIHWSKVKQVQFGSGSIDDEEDYEYVSNLSMKVENVASKKDKKVSLDVESIDYP</sequence>
<accession>A0A1I6TU86</accession>
<dbReference type="EMBL" id="FPAA01000011">
    <property type="protein sequence ID" value="SFS92803.1"/>
    <property type="molecule type" value="Genomic_DNA"/>
</dbReference>
<proteinExistence type="predicted"/>
<keyword evidence="1" id="KW-1133">Transmembrane helix</keyword>
<feature type="transmembrane region" description="Helical" evidence="1">
    <location>
        <begin position="7"/>
        <end position="33"/>
    </location>
</feature>
<name>A0A1I6TU86_9BACL</name>
<protein>
    <submittedName>
        <fullName evidence="2">Uncharacterized protein</fullName>
    </submittedName>
</protein>